<proteinExistence type="predicted"/>
<evidence type="ECO:0000313" key="6">
    <source>
        <dbReference type="EMBL" id="KAG2211180.1"/>
    </source>
</evidence>
<evidence type="ECO:0000259" key="5">
    <source>
        <dbReference type="Pfam" id="PF07989"/>
    </source>
</evidence>
<accession>A0A8H7RIL7</accession>
<dbReference type="OrthoDB" id="10255000at2759"/>
<comment type="caution">
    <text evidence="6">The sequence shown here is derived from an EMBL/GenBank/DDBJ whole genome shotgun (WGS) entry which is preliminary data.</text>
</comment>
<dbReference type="Gene3D" id="1.10.287.510">
    <property type="entry name" value="Helix hairpin bin"/>
    <property type="match status" value="1"/>
</dbReference>
<sequence>MNNTIDDQLSMSDVSLLSGTNSPTVSNINGESSQSGARKRKTVAIKSLRSQEKTIDNFKKENFDLKLQLNFLMERLNQMSPENCEKINQENIKLRVGVQSLSAELKESKEIISELNKEINDLQNQHECPSCSNHSDSKSAENKLEQLKEDLQDKEVELQNTRDDFDRLKTYLDHRNADYDDLQKEYELLKRASSNPSNDNQTDGLIKAVQELEEDNEKLVAALQSRNQDVAALDAEVEKLLSHLNEKGMVGPMNEKVIKLEEALDERDEEIQEREEEIDILKKELKILAESHDKDIEAFEEHMAKAQAEFNEQTQLNQELVEELENTEKCCQDDLTKQRNDLIVSIRERDVQLVSLQGNFEQQTDTMEREKDLLLEEIVELKDTIHELFDALNKQEETVIELKNQVRRKEEDVRRRPRSEEFASTIQRHQEELDAVQRERNEAKEENESLQAGYRDMKKKYHIIRKKKYLLTKLLEEHQIINCA</sequence>
<protein>
    <recommendedName>
        <fullName evidence="5">Centrosomin N-terminal motif 1 domain-containing protein</fullName>
    </recommendedName>
</protein>
<keyword evidence="2" id="KW-0963">Cytoplasm</keyword>
<evidence type="ECO:0000256" key="4">
    <source>
        <dbReference type="SAM" id="MobiDB-lite"/>
    </source>
</evidence>
<evidence type="ECO:0000313" key="7">
    <source>
        <dbReference type="Proteomes" id="UP000603453"/>
    </source>
</evidence>
<dbReference type="GO" id="GO:0005815">
    <property type="term" value="C:microtubule organizing center"/>
    <property type="evidence" value="ECO:0007669"/>
    <property type="project" value="InterPro"/>
</dbReference>
<dbReference type="InterPro" id="IPR012943">
    <property type="entry name" value="Cnn_1N"/>
</dbReference>
<name>A0A8H7RIL7_9FUNG</name>
<keyword evidence="7" id="KW-1185">Reference proteome</keyword>
<gene>
    <name evidence="6" type="ORF">INT47_006299</name>
</gene>
<evidence type="ECO:0000256" key="1">
    <source>
        <dbReference type="ARBA" id="ARBA00004496"/>
    </source>
</evidence>
<keyword evidence="3" id="KW-0175">Coiled coil</keyword>
<feature type="region of interest" description="Disordered" evidence="4">
    <location>
        <begin position="16"/>
        <end position="41"/>
    </location>
</feature>
<dbReference type="Pfam" id="PF07989">
    <property type="entry name" value="Cnn_1N"/>
    <property type="match status" value="1"/>
</dbReference>
<reference evidence="6" key="1">
    <citation type="submission" date="2020-12" db="EMBL/GenBank/DDBJ databases">
        <title>Metabolic potential, ecology and presence of endohyphal bacteria is reflected in genomic diversity of Mucoromycotina.</title>
        <authorList>
            <person name="Muszewska A."/>
            <person name="Okrasinska A."/>
            <person name="Steczkiewicz K."/>
            <person name="Drgas O."/>
            <person name="Orlowska M."/>
            <person name="Perlinska-Lenart U."/>
            <person name="Aleksandrzak-Piekarczyk T."/>
            <person name="Szatraj K."/>
            <person name="Zielenkiewicz U."/>
            <person name="Pilsyk S."/>
            <person name="Malc E."/>
            <person name="Mieczkowski P."/>
            <person name="Kruszewska J.S."/>
            <person name="Biernat P."/>
            <person name="Pawlowska J."/>
        </authorList>
    </citation>
    <scope>NUCLEOTIDE SEQUENCE</scope>
    <source>
        <strain evidence="6">WA0000017839</strain>
    </source>
</reference>
<feature type="compositionally biased region" description="Polar residues" evidence="4">
    <location>
        <begin position="16"/>
        <end position="36"/>
    </location>
</feature>
<feature type="coiled-coil region" evidence="3">
    <location>
        <begin position="253"/>
        <end position="460"/>
    </location>
</feature>
<dbReference type="AlphaFoldDB" id="A0A8H7RIL7"/>
<comment type="subcellular location">
    <subcellularLocation>
        <location evidence="1">Cytoplasm</location>
    </subcellularLocation>
</comment>
<dbReference type="EMBL" id="JAEPRD010000009">
    <property type="protein sequence ID" value="KAG2211180.1"/>
    <property type="molecule type" value="Genomic_DNA"/>
</dbReference>
<feature type="coiled-coil region" evidence="3">
    <location>
        <begin position="48"/>
        <end position="229"/>
    </location>
</feature>
<evidence type="ECO:0000256" key="2">
    <source>
        <dbReference type="ARBA" id="ARBA00022490"/>
    </source>
</evidence>
<organism evidence="6 7">
    <name type="scientific">Mucor saturninus</name>
    <dbReference type="NCBI Taxonomy" id="64648"/>
    <lineage>
        <taxon>Eukaryota</taxon>
        <taxon>Fungi</taxon>
        <taxon>Fungi incertae sedis</taxon>
        <taxon>Mucoromycota</taxon>
        <taxon>Mucoromycotina</taxon>
        <taxon>Mucoromycetes</taxon>
        <taxon>Mucorales</taxon>
        <taxon>Mucorineae</taxon>
        <taxon>Mucoraceae</taxon>
        <taxon>Mucor</taxon>
    </lineage>
</organism>
<dbReference type="Proteomes" id="UP000603453">
    <property type="component" value="Unassembled WGS sequence"/>
</dbReference>
<dbReference type="GO" id="GO:0005737">
    <property type="term" value="C:cytoplasm"/>
    <property type="evidence" value="ECO:0007669"/>
    <property type="project" value="UniProtKB-SubCell"/>
</dbReference>
<feature type="domain" description="Centrosomin N-terminal motif 1" evidence="5">
    <location>
        <begin position="47"/>
        <end position="119"/>
    </location>
</feature>
<evidence type="ECO:0000256" key="3">
    <source>
        <dbReference type="SAM" id="Coils"/>
    </source>
</evidence>